<accession>A0A565AQR5</accession>
<reference evidence="2" key="1">
    <citation type="submission" date="2019-07" db="EMBL/GenBank/DDBJ databases">
        <authorList>
            <person name="Dittberner H."/>
        </authorList>
    </citation>
    <scope>NUCLEOTIDE SEQUENCE [LARGE SCALE GENOMIC DNA]</scope>
</reference>
<gene>
    <name evidence="2" type="ORF">ANE_LOCUS1413</name>
</gene>
<protein>
    <submittedName>
        <fullName evidence="2">Uncharacterized protein</fullName>
    </submittedName>
</protein>
<dbReference type="Proteomes" id="UP000489600">
    <property type="component" value="Unassembled WGS sequence"/>
</dbReference>
<name>A0A565AQR5_9BRAS</name>
<keyword evidence="3" id="KW-1185">Reference proteome</keyword>
<evidence type="ECO:0000313" key="2">
    <source>
        <dbReference type="EMBL" id="VVA90968.1"/>
    </source>
</evidence>
<evidence type="ECO:0000313" key="3">
    <source>
        <dbReference type="Proteomes" id="UP000489600"/>
    </source>
</evidence>
<comment type="caution">
    <text evidence="2">The sequence shown here is derived from an EMBL/GenBank/DDBJ whole genome shotgun (WGS) entry which is preliminary data.</text>
</comment>
<evidence type="ECO:0000256" key="1">
    <source>
        <dbReference type="SAM" id="MobiDB-lite"/>
    </source>
</evidence>
<feature type="region of interest" description="Disordered" evidence="1">
    <location>
        <begin position="1"/>
        <end position="34"/>
    </location>
</feature>
<dbReference type="AlphaFoldDB" id="A0A565AQR5"/>
<proteinExistence type="predicted"/>
<dbReference type="EMBL" id="CABITT030000001">
    <property type="protein sequence ID" value="VVA90968.1"/>
    <property type="molecule type" value="Genomic_DNA"/>
</dbReference>
<organism evidence="2 3">
    <name type="scientific">Arabis nemorensis</name>
    <dbReference type="NCBI Taxonomy" id="586526"/>
    <lineage>
        <taxon>Eukaryota</taxon>
        <taxon>Viridiplantae</taxon>
        <taxon>Streptophyta</taxon>
        <taxon>Embryophyta</taxon>
        <taxon>Tracheophyta</taxon>
        <taxon>Spermatophyta</taxon>
        <taxon>Magnoliopsida</taxon>
        <taxon>eudicotyledons</taxon>
        <taxon>Gunneridae</taxon>
        <taxon>Pentapetalae</taxon>
        <taxon>rosids</taxon>
        <taxon>malvids</taxon>
        <taxon>Brassicales</taxon>
        <taxon>Brassicaceae</taxon>
        <taxon>Arabideae</taxon>
        <taxon>Arabis</taxon>
    </lineage>
</organism>
<sequence length="72" mass="8165">MSSSDQNRHHQRSSCNCQQLPPLPRPTNSSRPVVVAPSKVSKRVLLRVASVACRIQFGWAVQHRCSHRTFRS</sequence>